<dbReference type="PROSITE" id="PS51077">
    <property type="entry name" value="HTH_ICLR"/>
    <property type="match status" value="1"/>
</dbReference>
<dbReference type="SMART" id="SM00346">
    <property type="entry name" value="HTH_ICLR"/>
    <property type="match status" value="1"/>
</dbReference>
<dbReference type="Gene3D" id="3.30.450.40">
    <property type="match status" value="1"/>
</dbReference>
<dbReference type="GO" id="GO:0003700">
    <property type="term" value="F:DNA-binding transcription factor activity"/>
    <property type="evidence" value="ECO:0007669"/>
    <property type="project" value="TreeGrafter"/>
</dbReference>
<dbReference type="SUPFAM" id="SSF46785">
    <property type="entry name" value="Winged helix' DNA-binding domain"/>
    <property type="match status" value="1"/>
</dbReference>
<gene>
    <name evidence="6" type="ORF">CIL03_15280</name>
</gene>
<keyword evidence="1" id="KW-0805">Transcription regulation</keyword>
<dbReference type="InterPro" id="IPR036390">
    <property type="entry name" value="WH_DNA-bd_sf"/>
</dbReference>
<evidence type="ECO:0000313" key="6">
    <source>
        <dbReference type="EMBL" id="OZU87726.1"/>
    </source>
</evidence>
<organism evidence="6 7">
    <name type="scientific">Virgibacillus indicus</name>
    <dbReference type="NCBI Taxonomy" id="2024554"/>
    <lineage>
        <taxon>Bacteria</taxon>
        <taxon>Bacillati</taxon>
        <taxon>Bacillota</taxon>
        <taxon>Bacilli</taxon>
        <taxon>Bacillales</taxon>
        <taxon>Bacillaceae</taxon>
        <taxon>Virgibacillus</taxon>
    </lineage>
</organism>
<dbReference type="PANTHER" id="PTHR30136">
    <property type="entry name" value="HELIX-TURN-HELIX TRANSCRIPTIONAL REGULATOR, ICLR FAMILY"/>
    <property type="match status" value="1"/>
</dbReference>
<dbReference type="GO" id="GO:0045892">
    <property type="term" value="P:negative regulation of DNA-templated transcription"/>
    <property type="evidence" value="ECO:0007669"/>
    <property type="project" value="TreeGrafter"/>
</dbReference>
<evidence type="ECO:0000259" key="4">
    <source>
        <dbReference type="PROSITE" id="PS51077"/>
    </source>
</evidence>
<proteinExistence type="predicted"/>
<dbReference type="OrthoDB" id="9791752at2"/>
<dbReference type="AlphaFoldDB" id="A0A265N8U0"/>
<dbReference type="EMBL" id="NPMS01000008">
    <property type="protein sequence ID" value="OZU87726.1"/>
    <property type="molecule type" value="Genomic_DNA"/>
</dbReference>
<dbReference type="PANTHER" id="PTHR30136:SF24">
    <property type="entry name" value="HTH-TYPE TRANSCRIPTIONAL REPRESSOR ALLR"/>
    <property type="match status" value="1"/>
</dbReference>
<dbReference type="InterPro" id="IPR050707">
    <property type="entry name" value="HTH_MetabolicPath_Reg"/>
</dbReference>
<dbReference type="Pfam" id="PF01614">
    <property type="entry name" value="IclR_C"/>
    <property type="match status" value="1"/>
</dbReference>
<dbReference type="InterPro" id="IPR014757">
    <property type="entry name" value="Tscrpt_reg_IclR_C"/>
</dbReference>
<dbReference type="Pfam" id="PF09339">
    <property type="entry name" value="HTH_IclR"/>
    <property type="match status" value="1"/>
</dbReference>
<dbReference type="PROSITE" id="PS51078">
    <property type="entry name" value="ICLR_ED"/>
    <property type="match status" value="1"/>
</dbReference>
<dbReference type="InterPro" id="IPR005471">
    <property type="entry name" value="Tscrpt_reg_IclR_N"/>
</dbReference>
<keyword evidence="2" id="KW-0238">DNA-binding</keyword>
<name>A0A265N8U0_9BACI</name>
<evidence type="ECO:0000313" key="7">
    <source>
        <dbReference type="Proteomes" id="UP000216498"/>
    </source>
</evidence>
<dbReference type="RefSeq" id="WP_094886754.1">
    <property type="nucleotide sequence ID" value="NZ_NPMS01000008.1"/>
</dbReference>
<dbReference type="SUPFAM" id="SSF55781">
    <property type="entry name" value="GAF domain-like"/>
    <property type="match status" value="1"/>
</dbReference>
<feature type="domain" description="HTH iclR-type" evidence="4">
    <location>
        <begin position="2"/>
        <end position="67"/>
    </location>
</feature>
<dbReference type="InterPro" id="IPR029016">
    <property type="entry name" value="GAF-like_dom_sf"/>
</dbReference>
<evidence type="ECO:0000256" key="2">
    <source>
        <dbReference type="ARBA" id="ARBA00023125"/>
    </source>
</evidence>
<evidence type="ECO:0000256" key="1">
    <source>
        <dbReference type="ARBA" id="ARBA00023015"/>
    </source>
</evidence>
<dbReference type="GO" id="GO:0003677">
    <property type="term" value="F:DNA binding"/>
    <property type="evidence" value="ECO:0007669"/>
    <property type="project" value="UniProtKB-KW"/>
</dbReference>
<evidence type="ECO:0000256" key="3">
    <source>
        <dbReference type="ARBA" id="ARBA00023163"/>
    </source>
</evidence>
<keyword evidence="3" id="KW-0804">Transcription</keyword>
<sequence length="252" mass="28653">MNQSVIKALKLLDLFTEDTQELTLKEISNRANIPKPTAYRLLSSLEASNFLYKTKETEHDSRYRLGLKLLELGKLVSDNLEIRGVALPFMQQLSQDINEVVHLVIVNHNQATYIEKVESSRALRLYTRIGKNSPLYIGSGPKMLLAYLTEMRQAEILDESELTSLNTDKVIDRKELMRELDRIRRDGYAYSIGEQDADTTGISYPIYDIHGQVIAALTVSGFSKHFEGDNLQLIKGKTKQTAKLISEQLGYR</sequence>
<dbReference type="Gene3D" id="1.10.10.10">
    <property type="entry name" value="Winged helix-like DNA-binding domain superfamily/Winged helix DNA-binding domain"/>
    <property type="match status" value="1"/>
</dbReference>
<evidence type="ECO:0000259" key="5">
    <source>
        <dbReference type="PROSITE" id="PS51078"/>
    </source>
</evidence>
<reference evidence="6 7" key="1">
    <citation type="submission" date="2017-08" db="EMBL/GenBank/DDBJ databases">
        <title>Virgibacillus indicus sp. nov. and Virgibacillus profoundi sp. nov, two moderately halophilic bacteria isolated from marine sediment by using the Microfluidic Streak Plate.</title>
        <authorList>
            <person name="Xu B."/>
            <person name="Hu B."/>
            <person name="Wang J."/>
            <person name="Zhu Y."/>
            <person name="Huang L."/>
            <person name="Du W."/>
            <person name="Huang Y."/>
        </authorList>
    </citation>
    <scope>NUCLEOTIDE SEQUENCE [LARGE SCALE GENOMIC DNA]</scope>
    <source>
        <strain evidence="6 7">IO3-P2-C2</strain>
    </source>
</reference>
<dbReference type="Proteomes" id="UP000216498">
    <property type="component" value="Unassembled WGS sequence"/>
</dbReference>
<feature type="domain" description="IclR-ED" evidence="5">
    <location>
        <begin position="68"/>
        <end position="251"/>
    </location>
</feature>
<protein>
    <submittedName>
        <fullName evidence="6">IclR family transcriptional regulator</fullName>
    </submittedName>
</protein>
<accession>A0A265N8U0</accession>
<keyword evidence="7" id="KW-1185">Reference proteome</keyword>
<comment type="caution">
    <text evidence="6">The sequence shown here is derived from an EMBL/GenBank/DDBJ whole genome shotgun (WGS) entry which is preliminary data.</text>
</comment>
<dbReference type="InterPro" id="IPR036388">
    <property type="entry name" value="WH-like_DNA-bd_sf"/>
</dbReference>